<dbReference type="Pfam" id="PF12551">
    <property type="entry name" value="PHBC_N"/>
    <property type="match status" value="1"/>
</dbReference>
<feature type="domain" description="Poly-beta-hydroxybutyrate polymerase N-terminal" evidence="4">
    <location>
        <begin position="85"/>
        <end position="254"/>
    </location>
</feature>
<dbReference type="InterPro" id="IPR051321">
    <property type="entry name" value="PHA/PHB_synthase"/>
</dbReference>
<evidence type="ECO:0000313" key="6">
    <source>
        <dbReference type="EMBL" id="MFC3282881.1"/>
    </source>
</evidence>
<organism evidence="6 7">
    <name type="scientific">Litchfieldella rifensis</name>
    <dbReference type="NCBI Taxonomy" id="762643"/>
    <lineage>
        <taxon>Bacteria</taxon>
        <taxon>Pseudomonadati</taxon>
        <taxon>Pseudomonadota</taxon>
        <taxon>Gammaproteobacteria</taxon>
        <taxon>Oceanospirillales</taxon>
        <taxon>Halomonadaceae</taxon>
        <taxon>Litchfieldella</taxon>
    </lineage>
</organism>
<reference evidence="7" key="1">
    <citation type="journal article" date="2019" name="Int. J. Syst. Evol. Microbiol.">
        <title>The Global Catalogue of Microorganisms (GCM) 10K type strain sequencing project: providing services to taxonomists for standard genome sequencing and annotation.</title>
        <authorList>
            <consortium name="The Broad Institute Genomics Platform"/>
            <consortium name="The Broad Institute Genome Sequencing Center for Infectious Disease"/>
            <person name="Wu L."/>
            <person name="Ma J."/>
        </authorList>
    </citation>
    <scope>NUCLEOTIDE SEQUENCE [LARGE SCALE GENOMIC DNA]</scope>
    <source>
        <strain evidence="7">CECT 7698</strain>
    </source>
</reference>
<gene>
    <name evidence="6" type="ORF">ACFOEV_04570</name>
</gene>
<dbReference type="Pfam" id="PF07167">
    <property type="entry name" value="PhaC_N"/>
    <property type="match status" value="1"/>
</dbReference>
<evidence type="ECO:0000256" key="1">
    <source>
        <dbReference type="ARBA" id="ARBA00022679"/>
    </source>
</evidence>
<accession>A0ABV7LL12</accession>
<protein>
    <submittedName>
        <fullName evidence="6">PHA/PHB synthase family protein</fullName>
    </submittedName>
</protein>
<name>A0ABV7LL12_9GAMM</name>
<dbReference type="RefSeq" id="WP_386771951.1">
    <property type="nucleotide sequence ID" value="NZ_JBHRUG010000009.1"/>
</dbReference>
<feature type="region of interest" description="Disordered" evidence="3">
    <location>
        <begin position="547"/>
        <end position="575"/>
    </location>
</feature>
<keyword evidence="2" id="KW-0012">Acyltransferase</keyword>
<dbReference type="InterPro" id="IPR022211">
    <property type="entry name" value="PHBC_N"/>
</dbReference>
<keyword evidence="7" id="KW-1185">Reference proteome</keyword>
<feature type="domain" description="Poly-beta-hydroxybutyrate polymerase N-terminal" evidence="5">
    <location>
        <begin position="10"/>
        <end position="48"/>
    </location>
</feature>
<proteinExistence type="predicted"/>
<sequence length="575" mass="65129">MFLDDGQNENADRMIRASLAQLTNNISPAAVMLTYVDWLSSLAVSPGKQMSLIQKALKKQFRLSAWTARSAFEPDAEPCIEPLPQDRRFRHESWQLFPYNVIYQGFLLHQQWWFNATTGLRGLSPHHEQALEFGARQWLDMWAPSNFLLTNPQVLGKTVNSGGTNLIQGWHHLVDDWQRNMLGKKPAGAEDYVVGDNVGITPGKVVFRNHLMELIQYAPTTSQVHAEPVLIIPAWIMKHYILDLSPPNSLVKYLVDQGHTVFMISWRNPTGEDRNLELDDYRRQGIMDSLEVIGEVVPDSKVHAVGYCLGGTLLAIAAAAMARDGDERLASLTMFAAQTDFREAGELMLFIDDKQLAFLEDVMWSQGVLDTKQMAGAFQLLRSNDLIWSRMVNSYLLGERQPMNDLMAWNADATRMPYRMHSEYLRRLFLNNDFAEGRFSVDNKPVAINAIRVPIFAVGTERDHVAPWRSIYKIHLLADTDELTFLLTSGGHNAGIVSPPERTRRHYRMSTMHGHDAYVDPDLWLARTPVNQGSWWPAWQAWLADHSGPKTSPPELGSTHYPPLGDAPGTYVLQE</sequence>
<comment type="caution">
    <text evidence="6">The sequence shown here is derived from an EMBL/GenBank/DDBJ whole genome shotgun (WGS) entry which is preliminary data.</text>
</comment>
<evidence type="ECO:0000259" key="5">
    <source>
        <dbReference type="Pfam" id="PF12551"/>
    </source>
</evidence>
<evidence type="ECO:0000256" key="2">
    <source>
        <dbReference type="ARBA" id="ARBA00023315"/>
    </source>
</evidence>
<dbReference type="PANTHER" id="PTHR36837:SF5">
    <property type="entry name" value="POLY-3-HYDROXYBUTYRATE SYNTHASE"/>
    <property type="match status" value="1"/>
</dbReference>
<evidence type="ECO:0000313" key="7">
    <source>
        <dbReference type="Proteomes" id="UP001595579"/>
    </source>
</evidence>
<dbReference type="EMBL" id="JBHRUG010000009">
    <property type="protein sequence ID" value="MFC3282881.1"/>
    <property type="molecule type" value="Genomic_DNA"/>
</dbReference>
<dbReference type="SUPFAM" id="SSF53474">
    <property type="entry name" value="alpha/beta-Hydrolases"/>
    <property type="match status" value="1"/>
</dbReference>
<keyword evidence="1" id="KW-0808">Transferase</keyword>
<dbReference type="InterPro" id="IPR010941">
    <property type="entry name" value="PhaC_N"/>
</dbReference>
<dbReference type="Proteomes" id="UP001595579">
    <property type="component" value="Unassembled WGS sequence"/>
</dbReference>
<dbReference type="InterPro" id="IPR029058">
    <property type="entry name" value="AB_hydrolase_fold"/>
</dbReference>
<evidence type="ECO:0000256" key="3">
    <source>
        <dbReference type="SAM" id="MobiDB-lite"/>
    </source>
</evidence>
<dbReference type="PANTHER" id="PTHR36837">
    <property type="entry name" value="POLY(3-HYDROXYALKANOATE) POLYMERASE SUBUNIT PHAC"/>
    <property type="match status" value="1"/>
</dbReference>
<dbReference type="Gene3D" id="3.40.50.1820">
    <property type="entry name" value="alpha/beta hydrolase"/>
    <property type="match status" value="1"/>
</dbReference>
<evidence type="ECO:0000259" key="4">
    <source>
        <dbReference type="Pfam" id="PF07167"/>
    </source>
</evidence>